<dbReference type="Proteomes" id="UP000323886">
    <property type="component" value="Unassembled WGS sequence"/>
</dbReference>
<dbReference type="AlphaFoldDB" id="A0A5M6I1L4"/>
<name>A0A5M6I1L4_9HYPH</name>
<dbReference type="InterPro" id="IPR011646">
    <property type="entry name" value="KAP_P-loop"/>
</dbReference>
<keyword evidence="3" id="KW-1185">Reference proteome</keyword>
<dbReference type="InterPro" id="IPR027417">
    <property type="entry name" value="P-loop_NTPase"/>
</dbReference>
<reference evidence="2 3" key="1">
    <citation type="submission" date="2019-09" db="EMBL/GenBank/DDBJ databases">
        <title>Draft Whole-Genome sequence of Blastochloris sulfoviridis DSM 729.</title>
        <authorList>
            <person name="Meyer T.E."/>
            <person name="Kyndt J.A."/>
        </authorList>
    </citation>
    <scope>NUCLEOTIDE SEQUENCE [LARGE SCALE GENOMIC DNA]</scope>
    <source>
        <strain evidence="2 3">DSM 729</strain>
    </source>
</reference>
<dbReference type="Pfam" id="PF07693">
    <property type="entry name" value="KAP_NTPase"/>
    <property type="match status" value="1"/>
</dbReference>
<dbReference type="OrthoDB" id="88903at2"/>
<comment type="caution">
    <text evidence="2">The sequence shown here is derived from an EMBL/GenBank/DDBJ whole genome shotgun (WGS) entry which is preliminary data.</text>
</comment>
<evidence type="ECO:0000259" key="1">
    <source>
        <dbReference type="Pfam" id="PF07693"/>
    </source>
</evidence>
<proteinExistence type="predicted"/>
<dbReference type="EMBL" id="VWPL01000010">
    <property type="protein sequence ID" value="KAA5602052.1"/>
    <property type="molecule type" value="Genomic_DNA"/>
</dbReference>
<evidence type="ECO:0000313" key="2">
    <source>
        <dbReference type="EMBL" id="KAA5602052.1"/>
    </source>
</evidence>
<protein>
    <submittedName>
        <fullName evidence="2">NTPase KAP</fullName>
    </submittedName>
</protein>
<organism evidence="2 3">
    <name type="scientific">Blastochloris sulfoviridis</name>
    <dbReference type="NCBI Taxonomy" id="50712"/>
    <lineage>
        <taxon>Bacteria</taxon>
        <taxon>Pseudomonadati</taxon>
        <taxon>Pseudomonadota</taxon>
        <taxon>Alphaproteobacteria</taxon>
        <taxon>Hyphomicrobiales</taxon>
        <taxon>Blastochloridaceae</taxon>
        <taxon>Blastochloris</taxon>
    </lineage>
</organism>
<dbReference type="PANTHER" id="PTHR22674:SF6">
    <property type="entry name" value="NTPASE KAP FAMILY P-LOOP DOMAIN-CONTAINING PROTEIN 1"/>
    <property type="match status" value="1"/>
</dbReference>
<dbReference type="InterPro" id="IPR052754">
    <property type="entry name" value="NTPase_KAP_P-loop"/>
</dbReference>
<dbReference type="PANTHER" id="PTHR22674">
    <property type="entry name" value="NTPASE, KAP FAMILY P-LOOP DOMAIN-CONTAINING 1"/>
    <property type="match status" value="1"/>
</dbReference>
<evidence type="ECO:0000313" key="3">
    <source>
        <dbReference type="Proteomes" id="UP000323886"/>
    </source>
</evidence>
<accession>A0A5M6I1L4</accession>
<dbReference type="RefSeq" id="WP_150097130.1">
    <property type="nucleotide sequence ID" value="NZ_VWPL01000010.1"/>
</dbReference>
<dbReference type="Gene3D" id="3.40.50.300">
    <property type="entry name" value="P-loop containing nucleotide triphosphate hydrolases"/>
    <property type="match status" value="1"/>
</dbReference>
<dbReference type="SUPFAM" id="SSF52540">
    <property type="entry name" value="P-loop containing nucleoside triphosphate hydrolases"/>
    <property type="match status" value="1"/>
</dbReference>
<gene>
    <name evidence="2" type="ORF">F1193_07870</name>
</gene>
<feature type="domain" description="KAP NTPase" evidence="1">
    <location>
        <begin position="22"/>
        <end position="305"/>
    </location>
</feature>
<sequence length="718" mass="81815">MTANYFNDSPITSPKEDRFGIDHFARALAGSISELSTPIGSAIAINGPWGSGKSSAVNLIRHHLRSLQGEDKLGIIDFQCWWFRGEEALTLAFLQRLYSTLEKSLGEKAKDLIPKIGKKLLQAGPVVGPAINLATGGVWGSLVGNSVDFAKRFFSDSDTVETLFQRLSNALECQNRRFLVIIDDIDRLTPDEALLIFRLVKSVGRLPNIMYLLVFDRELAEKAVKQIYPSEGPQFLEKIIQASFELPLPARDDLNSAFLLEIDRRCGSPCDEEEVRRFMNIFYDTVSPYLNTPRDLARILNAIAVSWPPVAKEVNLADFVGLEVIRVFEPTIYNSIRTNKELLCGTKPTYHTGAKDNNIEFFIALCPEKYQSNISCALKRLFPRLENIIYGTDSLQQWEEHRLVCTQKHFDTYFRMAVGDNTLPINEIEKLIQRCGDQDYVKNTFKHAINVVRKNGKSRVPLLLDELNVHAGKVDKANFQPLISAIFEIADDIDLAADKEHGFSIGDNHLRIHWLIRKLTFERCDLPERSSILWEATQKSQLGWLVDFTRSAIGDYHPRVGRQPEPPEKCLIEKKRIGELKAHAIKMIENSAESDCLISHPRLLYILFCWRDFVEDNTDITREWTARQLSINTSVALLAKAFTSESWSQGMGMFGLGDRVAIRHTQAAVDSLNLLMDVEAFRRRLEELEKSQALEEPYNSYVLTFLDAWRKRDRREDD</sequence>